<reference evidence="10 11" key="1">
    <citation type="submission" date="2019-02" db="EMBL/GenBank/DDBJ databases">
        <title>Deep-cultivation of Planctomycetes and their phenomic and genomic characterization uncovers novel biology.</title>
        <authorList>
            <person name="Wiegand S."/>
            <person name="Jogler M."/>
            <person name="Boedeker C."/>
            <person name="Pinto D."/>
            <person name="Vollmers J."/>
            <person name="Rivas-Marin E."/>
            <person name="Kohn T."/>
            <person name="Peeters S.H."/>
            <person name="Heuer A."/>
            <person name="Rast P."/>
            <person name="Oberbeckmann S."/>
            <person name="Bunk B."/>
            <person name="Jeske O."/>
            <person name="Meyerdierks A."/>
            <person name="Storesund J.E."/>
            <person name="Kallscheuer N."/>
            <person name="Luecker S."/>
            <person name="Lage O.M."/>
            <person name="Pohl T."/>
            <person name="Merkel B.J."/>
            <person name="Hornburger P."/>
            <person name="Mueller R.-W."/>
            <person name="Bruemmer F."/>
            <person name="Labrenz M."/>
            <person name="Spormann A.M."/>
            <person name="Op den Camp H."/>
            <person name="Overmann J."/>
            <person name="Amann R."/>
            <person name="Jetten M.S.M."/>
            <person name="Mascher T."/>
            <person name="Medema M.H."/>
            <person name="Devos D.P."/>
            <person name="Kaster A.-K."/>
            <person name="Ovreas L."/>
            <person name="Rohde M."/>
            <person name="Galperin M.Y."/>
            <person name="Jogler C."/>
        </authorList>
    </citation>
    <scope>NUCLEOTIDE SEQUENCE [LARGE SCALE GENOMIC DNA]</scope>
    <source>
        <strain evidence="10 11">Mal48</strain>
    </source>
</reference>
<dbReference type="Proteomes" id="UP000315724">
    <property type="component" value="Chromosome"/>
</dbReference>
<feature type="domain" description="Iron-binding zinc finger CDGSH type" evidence="9">
    <location>
        <begin position="47"/>
        <end position="82"/>
    </location>
</feature>
<dbReference type="Pfam" id="PF09360">
    <property type="entry name" value="zf-CDGSH"/>
    <property type="match status" value="2"/>
</dbReference>
<dbReference type="PANTHER" id="PTHR43819">
    <property type="entry name" value="ARCHAEAL-TYPE GLUTAMATE SYNTHASE [NADPH]"/>
    <property type="match status" value="1"/>
</dbReference>
<dbReference type="KEGG" id="tpol:Mal48_09240"/>
<dbReference type="GO" id="GO:0046872">
    <property type="term" value="F:metal ion binding"/>
    <property type="evidence" value="ECO:0007669"/>
    <property type="project" value="UniProtKB-KW"/>
</dbReference>
<dbReference type="InterPro" id="IPR024188">
    <property type="entry name" value="GltB"/>
</dbReference>
<dbReference type="AlphaFoldDB" id="A0A517QJ57"/>
<sequence>MPEPTIAAKEPVKVELEKGKEYYWCTCGESASQPFCDGSHRGTSFTPKAFVAEEDGEAYLCQCKHTNNAPFCDGTHSKLDDSASSDDTSEDNDASNGMPEPSPTAEEPQVVEIHNLAKYGLSKTGHHGPLDAMGVPRDQLPHWDDIQILTAQFAKRPQADDADVETELVIGPNARKPLKLKIPLIVSDMSFGALSEEAKTAMARGAELAGTGICSGEGGMLPEEQQENSRYFYELASAKFGFEESLLTRVQAFHFKGGQGAKTGTGGHLPGNKVVGKIAKVRNLEEGTPAVSPSRFEDLISVDDFRSFADNVRSMTGGIPIGMKLSANHIEKDIGFALDVGVDYIILDGRGGGTGAAPLLFRNHISVPTLPALARARHFLDRQGANHVTLIVTGGLRVAPDFVKALCLGADGIALANSAMQSIGCVGARMCHTNNCPAGVATQKPELRARLKIQEGAERLHRYFDSSVELMKVLARGCGYNQLSQFNKDDITSWKKEIADLTGIQYAGFDSNR</sequence>
<dbReference type="GO" id="GO:0051537">
    <property type="term" value="F:2 iron, 2 sulfur cluster binding"/>
    <property type="evidence" value="ECO:0007669"/>
    <property type="project" value="UniProtKB-KW"/>
</dbReference>
<dbReference type="PANTHER" id="PTHR43819:SF1">
    <property type="entry name" value="ARCHAEAL-TYPE GLUTAMATE SYNTHASE [NADPH]"/>
    <property type="match status" value="1"/>
</dbReference>
<feature type="region of interest" description="Disordered" evidence="8">
    <location>
        <begin position="77"/>
        <end position="107"/>
    </location>
</feature>
<dbReference type="CDD" id="cd02808">
    <property type="entry name" value="GltS_FMN"/>
    <property type="match status" value="1"/>
</dbReference>
<keyword evidence="4 10" id="KW-0560">Oxidoreductase</keyword>
<dbReference type="InterPro" id="IPR013785">
    <property type="entry name" value="Aldolase_TIM"/>
</dbReference>
<dbReference type="SMART" id="SM00704">
    <property type="entry name" value="ZnF_CDGSH"/>
    <property type="match status" value="2"/>
</dbReference>
<dbReference type="InterPro" id="IPR042216">
    <property type="entry name" value="MitoNEET_CISD"/>
</dbReference>
<feature type="compositionally biased region" description="Acidic residues" evidence="8">
    <location>
        <begin position="83"/>
        <end position="93"/>
    </location>
</feature>
<dbReference type="GO" id="GO:0005737">
    <property type="term" value="C:cytoplasm"/>
    <property type="evidence" value="ECO:0007669"/>
    <property type="project" value="UniProtKB-ARBA"/>
</dbReference>
<keyword evidence="6" id="KW-0411">Iron-sulfur</keyword>
<dbReference type="GO" id="GO:0004355">
    <property type="term" value="F:glutamate synthase (NADPH) activity"/>
    <property type="evidence" value="ECO:0007669"/>
    <property type="project" value="UniProtKB-EC"/>
</dbReference>
<dbReference type="RefSeq" id="WP_145196459.1">
    <property type="nucleotide sequence ID" value="NZ_CP036267.1"/>
</dbReference>
<evidence type="ECO:0000256" key="6">
    <source>
        <dbReference type="ARBA" id="ARBA00023014"/>
    </source>
</evidence>
<evidence type="ECO:0000256" key="2">
    <source>
        <dbReference type="ARBA" id="ARBA00022714"/>
    </source>
</evidence>
<evidence type="ECO:0000313" key="10">
    <source>
        <dbReference type="EMBL" id="QDT31689.1"/>
    </source>
</evidence>
<evidence type="ECO:0000256" key="5">
    <source>
        <dbReference type="ARBA" id="ARBA00023004"/>
    </source>
</evidence>
<dbReference type="SUPFAM" id="SSF51395">
    <property type="entry name" value="FMN-linked oxidoreductases"/>
    <property type="match status" value="1"/>
</dbReference>
<dbReference type="InterPro" id="IPR043578">
    <property type="entry name" value="GltB_archl_type"/>
</dbReference>
<dbReference type="InterPro" id="IPR002932">
    <property type="entry name" value="Glu_synthdom"/>
</dbReference>
<dbReference type="Pfam" id="PF01645">
    <property type="entry name" value="Glu_synthase"/>
    <property type="match status" value="1"/>
</dbReference>
<evidence type="ECO:0000256" key="7">
    <source>
        <dbReference type="PIRNR" id="PIRNR006429"/>
    </source>
</evidence>
<evidence type="ECO:0000256" key="3">
    <source>
        <dbReference type="ARBA" id="ARBA00022723"/>
    </source>
</evidence>
<dbReference type="OrthoDB" id="9758182at2"/>
<dbReference type="PIRSF" id="PIRSF500061">
    <property type="entry name" value="GOGAT_lg2_archl"/>
    <property type="match status" value="1"/>
</dbReference>
<dbReference type="EC" id="1.4.1.13" evidence="10"/>
<evidence type="ECO:0000313" key="11">
    <source>
        <dbReference type="Proteomes" id="UP000315724"/>
    </source>
</evidence>
<feature type="domain" description="Iron-binding zinc finger CDGSH type" evidence="9">
    <location>
        <begin position="9"/>
        <end position="46"/>
    </location>
</feature>
<proteinExistence type="inferred from homology"/>
<keyword evidence="11" id="KW-1185">Reference proteome</keyword>
<organism evidence="10 11">
    <name type="scientific">Thalassoglobus polymorphus</name>
    <dbReference type="NCBI Taxonomy" id="2527994"/>
    <lineage>
        <taxon>Bacteria</taxon>
        <taxon>Pseudomonadati</taxon>
        <taxon>Planctomycetota</taxon>
        <taxon>Planctomycetia</taxon>
        <taxon>Planctomycetales</taxon>
        <taxon>Planctomycetaceae</taxon>
        <taxon>Thalassoglobus</taxon>
    </lineage>
</organism>
<evidence type="ECO:0000256" key="8">
    <source>
        <dbReference type="SAM" id="MobiDB-lite"/>
    </source>
</evidence>
<keyword evidence="2" id="KW-0001">2Fe-2S</keyword>
<keyword evidence="5" id="KW-0408">Iron</keyword>
<evidence type="ECO:0000256" key="1">
    <source>
        <dbReference type="ARBA" id="ARBA00009716"/>
    </source>
</evidence>
<dbReference type="PIRSF" id="PIRSF006429">
    <property type="entry name" value="GOGAT_lg_2"/>
    <property type="match status" value="1"/>
</dbReference>
<dbReference type="InterPro" id="IPR018967">
    <property type="entry name" value="FeS-contain_CDGSH-typ"/>
</dbReference>
<evidence type="ECO:0000259" key="9">
    <source>
        <dbReference type="SMART" id="SM00704"/>
    </source>
</evidence>
<keyword evidence="3" id="KW-0479">Metal-binding</keyword>
<gene>
    <name evidence="10" type="primary">gltA_1</name>
    <name evidence="10" type="ORF">Mal48_09240</name>
</gene>
<protein>
    <submittedName>
        <fullName evidence="10">Glutamate synthase [NADPH] large chain</fullName>
        <ecNumber evidence="10">1.4.1.13</ecNumber>
    </submittedName>
</protein>
<dbReference type="EMBL" id="CP036267">
    <property type="protein sequence ID" value="QDT31689.1"/>
    <property type="molecule type" value="Genomic_DNA"/>
</dbReference>
<dbReference type="GO" id="GO:0006537">
    <property type="term" value="P:glutamate biosynthetic process"/>
    <property type="evidence" value="ECO:0007669"/>
    <property type="project" value="InterPro"/>
</dbReference>
<name>A0A517QJ57_9PLAN</name>
<comment type="similarity">
    <text evidence="1 7">Belongs to the glutamate synthase family.</text>
</comment>
<evidence type="ECO:0000256" key="4">
    <source>
        <dbReference type="ARBA" id="ARBA00023002"/>
    </source>
</evidence>
<dbReference type="Gene3D" id="3.40.5.90">
    <property type="entry name" value="CDGSH iron-sulfur domain, mitoNEET-type"/>
    <property type="match status" value="2"/>
</dbReference>
<dbReference type="Gene3D" id="3.20.20.70">
    <property type="entry name" value="Aldolase class I"/>
    <property type="match status" value="1"/>
</dbReference>
<accession>A0A517QJ57</accession>